<feature type="active site" description="Charge relay system" evidence="9 10">
    <location>
        <position position="181"/>
    </location>
</feature>
<gene>
    <name evidence="9 12" type="primary">pdxT</name>
    <name evidence="12" type="ORF">SBA1_360033</name>
</gene>
<name>A0A2U3KP71_9BACT</name>
<feature type="active site" description="Charge relay system" evidence="9 10">
    <location>
        <position position="179"/>
    </location>
</feature>
<dbReference type="GO" id="GO:0036381">
    <property type="term" value="F:pyridoxal 5'-phosphate synthase (glutamine hydrolysing) activity"/>
    <property type="evidence" value="ECO:0007669"/>
    <property type="project" value="UniProtKB-UniRule"/>
</dbReference>
<dbReference type="Pfam" id="PF01174">
    <property type="entry name" value="SNO"/>
    <property type="match status" value="1"/>
</dbReference>
<dbReference type="Proteomes" id="UP000238701">
    <property type="component" value="Unassembled WGS sequence"/>
</dbReference>
<dbReference type="GO" id="GO:0005829">
    <property type="term" value="C:cytosol"/>
    <property type="evidence" value="ECO:0007669"/>
    <property type="project" value="TreeGrafter"/>
</dbReference>
<dbReference type="FunFam" id="3.40.50.880:FF:000010">
    <property type="entry name" value="uncharacterized protein LOC100176842 isoform X2"/>
    <property type="match status" value="1"/>
</dbReference>
<evidence type="ECO:0000256" key="6">
    <source>
        <dbReference type="ARBA" id="ARBA00049534"/>
    </source>
</evidence>
<dbReference type="SUPFAM" id="SSF52317">
    <property type="entry name" value="Class I glutamine amidotransferase-like"/>
    <property type="match status" value="1"/>
</dbReference>
<dbReference type="InterPro" id="IPR002161">
    <property type="entry name" value="PdxT/SNO"/>
</dbReference>
<comment type="similarity">
    <text evidence="9">Belongs to the glutaminase PdxT/SNO family.</text>
</comment>
<feature type="binding site" evidence="9 11">
    <location>
        <begin position="143"/>
        <end position="144"/>
    </location>
    <ligand>
        <name>L-glutamine</name>
        <dbReference type="ChEBI" id="CHEBI:58359"/>
    </ligand>
</feature>
<dbReference type="NCBIfam" id="TIGR03800">
    <property type="entry name" value="PLP_synth_Pdx2"/>
    <property type="match status" value="1"/>
</dbReference>
<dbReference type="GO" id="GO:0008614">
    <property type="term" value="P:pyridoxine metabolic process"/>
    <property type="evidence" value="ECO:0007669"/>
    <property type="project" value="TreeGrafter"/>
</dbReference>
<keyword evidence="12" id="KW-0808">Transferase</keyword>
<evidence type="ECO:0000256" key="2">
    <source>
        <dbReference type="ARBA" id="ARBA00022898"/>
    </source>
</evidence>
<feature type="active site" description="Nucleophile" evidence="9 10">
    <location>
        <position position="76"/>
    </location>
</feature>
<dbReference type="InterPro" id="IPR029062">
    <property type="entry name" value="Class_I_gatase-like"/>
</dbReference>
<dbReference type="PANTHER" id="PTHR31559">
    <property type="entry name" value="PYRIDOXAL 5'-PHOSPHATE SYNTHASE SUBUNIT SNO"/>
    <property type="match status" value="1"/>
</dbReference>
<dbReference type="GO" id="GO:1903600">
    <property type="term" value="C:glutaminase complex"/>
    <property type="evidence" value="ECO:0007669"/>
    <property type="project" value="TreeGrafter"/>
</dbReference>
<dbReference type="EC" id="3.5.1.2" evidence="9"/>
<evidence type="ECO:0000256" key="11">
    <source>
        <dbReference type="PIRSR" id="PIRSR005639-2"/>
    </source>
</evidence>
<dbReference type="CDD" id="cd01749">
    <property type="entry name" value="GATase1_PB"/>
    <property type="match status" value="1"/>
</dbReference>
<dbReference type="PIRSF" id="PIRSF005639">
    <property type="entry name" value="Glut_amidoT_SNO"/>
    <property type="match status" value="1"/>
</dbReference>
<dbReference type="PROSITE" id="PS51273">
    <property type="entry name" value="GATASE_TYPE_1"/>
    <property type="match status" value="1"/>
</dbReference>
<proteinExistence type="inferred from homology"/>
<organism evidence="12 13">
    <name type="scientific">Candidatus Sulfotelmatobacter kueseliae</name>
    <dbReference type="NCBI Taxonomy" id="2042962"/>
    <lineage>
        <taxon>Bacteria</taxon>
        <taxon>Pseudomonadati</taxon>
        <taxon>Acidobacteriota</taxon>
        <taxon>Terriglobia</taxon>
        <taxon>Terriglobales</taxon>
        <taxon>Candidatus Korobacteraceae</taxon>
        <taxon>Candidatus Sulfotelmatobacter</taxon>
    </lineage>
</organism>
<comment type="function">
    <text evidence="7 9">Catalyzes the hydrolysis of glutamine to glutamate and ammonia as part of the biosynthesis of pyridoxal 5'-phosphate. The resulting ammonia molecule is channeled to the active site of PdxS.</text>
</comment>
<keyword evidence="2 9" id="KW-0663">Pyridoxal phosphate</keyword>
<dbReference type="EMBL" id="OMOD01000129">
    <property type="protein sequence ID" value="SPF41445.1"/>
    <property type="molecule type" value="Genomic_DNA"/>
</dbReference>
<comment type="catalytic activity">
    <reaction evidence="6 9">
        <text>L-glutamine + H2O = L-glutamate + NH4(+)</text>
        <dbReference type="Rhea" id="RHEA:15889"/>
        <dbReference type="ChEBI" id="CHEBI:15377"/>
        <dbReference type="ChEBI" id="CHEBI:28938"/>
        <dbReference type="ChEBI" id="CHEBI:29985"/>
        <dbReference type="ChEBI" id="CHEBI:58359"/>
        <dbReference type="EC" id="3.5.1.2"/>
    </reaction>
</comment>
<protein>
    <recommendedName>
        <fullName evidence="9">Pyridoxal 5'-phosphate synthase subunit PdxT</fullName>
        <ecNumber evidence="9">4.3.3.6</ecNumber>
    </recommendedName>
    <alternativeName>
        <fullName evidence="9">Pdx2</fullName>
    </alternativeName>
    <alternativeName>
        <fullName evidence="9">Pyridoxal 5'-phosphate synthase glutaminase subunit</fullName>
        <ecNumber evidence="9">3.5.1.2</ecNumber>
    </alternativeName>
</protein>
<reference evidence="13" key="1">
    <citation type="submission" date="2018-02" db="EMBL/GenBank/DDBJ databases">
        <authorList>
            <person name="Hausmann B."/>
        </authorList>
    </citation>
    <scope>NUCLEOTIDE SEQUENCE [LARGE SCALE GENOMIC DNA]</scope>
    <source>
        <strain evidence="13">Peat soil MAG SbA1</strain>
    </source>
</reference>
<dbReference type="Gene3D" id="3.40.50.880">
    <property type="match status" value="1"/>
</dbReference>
<dbReference type="GO" id="GO:0004359">
    <property type="term" value="F:glutaminase activity"/>
    <property type="evidence" value="ECO:0007669"/>
    <property type="project" value="UniProtKB-UniRule"/>
</dbReference>
<dbReference type="UniPathway" id="UPA00245"/>
<dbReference type="GO" id="GO:0016740">
    <property type="term" value="F:transferase activity"/>
    <property type="evidence" value="ECO:0007669"/>
    <property type="project" value="UniProtKB-KW"/>
</dbReference>
<evidence type="ECO:0000256" key="1">
    <source>
        <dbReference type="ARBA" id="ARBA00022801"/>
    </source>
</evidence>
<comment type="pathway">
    <text evidence="9">Cofactor biosynthesis; pyridoxal 5'-phosphate biosynthesis.</text>
</comment>
<evidence type="ECO:0000256" key="4">
    <source>
        <dbReference type="ARBA" id="ARBA00023239"/>
    </source>
</evidence>
<keyword evidence="4 9" id="KW-0456">Lyase</keyword>
<evidence type="ECO:0000256" key="9">
    <source>
        <dbReference type="HAMAP-Rule" id="MF_01615"/>
    </source>
</evidence>
<evidence type="ECO:0000313" key="13">
    <source>
        <dbReference type="Proteomes" id="UP000238701"/>
    </source>
</evidence>
<evidence type="ECO:0000256" key="8">
    <source>
        <dbReference type="ARBA" id="ARBA00064749"/>
    </source>
</evidence>
<comment type="subunit">
    <text evidence="8 9">In the presence of PdxS, forms a dodecamer of heterodimers. Only shows activity in the heterodimer.</text>
</comment>
<evidence type="ECO:0000256" key="5">
    <source>
        <dbReference type="ARBA" id="ARBA00047992"/>
    </source>
</evidence>
<evidence type="ECO:0000256" key="10">
    <source>
        <dbReference type="PIRSR" id="PIRSR005639-1"/>
    </source>
</evidence>
<dbReference type="GO" id="GO:0006543">
    <property type="term" value="P:L-glutamine catabolic process"/>
    <property type="evidence" value="ECO:0007669"/>
    <property type="project" value="UniProtKB-UniRule"/>
</dbReference>
<dbReference type="EC" id="4.3.3.6" evidence="9"/>
<accession>A0A2U3KP71</accession>
<dbReference type="AlphaFoldDB" id="A0A2U3KP71"/>
<feature type="binding site" evidence="9 11">
    <location>
        <begin position="46"/>
        <end position="48"/>
    </location>
    <ligand>
        <name>L-glutamine</name>
        <dbReference type="ChEBI" id="CHEBI:58359"/>
    </ligand>
</feature>
<dbReference type="PROSITE" id="PS51130">
    <property type="entry name" value="PDXT_SNO_2"/>
    <property type="match status" value="1"/>
</dbReference>
<keyword evidence="1 9" id="KW-0378">Hydrolase</keyword>
<keyword evidence="3 9" id="KW-0315">Glutamine amidotransferase</keyword>
<evidence type="ECO:0000256" key="3">
    <source>
        <dbReference type="ARBA" id="ARBA00022962"/>
    </source>
</evidence>
<dbReference type="PANTHER" id="PTHR31559:SF0">
    <property type="entry name" value="PYRIDOXAL 5'-PHOSPHATE SYNTHASE SUBUNIT SNO1-RELATED"/>
    <property type="match status" value="1"/>
</dbReference>
<evidence type="ECO:0000256" key="7">
    <source>
        <dbReference type="ARBA" id="ARBA00054599"/>
    </source>
</evidence>
<dbReference type="HAMAP" id="MF_01615">
    <property type="entry name" value="PdxT"/>
    <property type="match status" value="1"/>
</dbReference>
<comment type="catalytic activity">
    <reaction evidence="5 9">
        <text>aldehydo-D-ribose 5-phosphate + D-glyceraldehyde 3-phosphate + L-glutamine = pyridoxal 5'-phosphate + L-glutamate + phosphate + 3 H2O + H(+)</text>
        <dbReference type="Rhea" id="RHEA:31507"/>
        <dbReference type="ChEBI" id="CHEBI:15377"/>
        <dbReference type="ChEBI" id="CHEBI:15378"/>
        <dbReference type="ChEBI" id="CHEBI:29985"/>
        <dbReference type="ChEBI" id="CHEBI:43474"/>
        <dbReference type="ChEBI" id="CHEBI:58273"/>
        <dbReference type="ChEBI" id="CHEBI:58359"/>
        <dbReference type="ChEBI" id="CHEBI:59776"/>
        <dbReference type="ChEBI" id="CHEBI:597326"/>
        <dbReference type="EC" id="4.3.3.6"/>
    </reaction>
</comment>
<feature type="binding site" evidence="9 11">
    <location>
        <position position="103"/>
    </location>
    <ligand>
        <name>L-glutamine</name>
        <dbReference type="ChEBI" id="CHEBI:58359"/>
    </ligand>
</feature>
<evidence type="ECO:0000313" key="12">
    <source>
        <dbReference type="EMBL" id="SPF41445.1"/>
    </source>
</evidence>
<sequence>MTIGVLALQGDFDAHRRRLEELGAEVVLVKKPEQLDHIEGLVIPGGESGTFLKLLGDAGFEKLRQFVKVKPTFGTCAGAILLATEVENPSQAGLGALNIRVRRNAYGRQIDSSIREGKMLVCHRSGDPHDGALRESPLEMVFIRAPKIVHVGEGVEILATEGSDPVVVRQGRAMAATFHPELSPDIRVHRAFLDLVRNGVP</sequence>
<dbReference type="GO" id="GO:0042823">
    <property type="term" value="P:pyridoxal phosphate biosynthetic process"/>
    <property type="evidence" value="ECO:0007669"/>
    <property type="project" value="UniProtKB-UniRule"/>
</dbReference>
<dbReference type="OrthoDB" id="9810320at2"/>